<dbReference type="Pfam" id="PF00534">
    <property type="entry name" value="Glycos_transf_1"/>
    <property type="match status" value="1"/>
</dbReference>
<dbReference type="SUPFAM" id="SSF53756">
    <property type="entry name" value="UDP-Glycosyltransferase/glycogen phosphorylase"/>
    <property type="match status" value="1"/>
</dbReference>
<organism evidence="3 4">
    <name type="scientific">Frondihabitans sucicola</name>
    <dbReference type="NCBI Taxonomy" id="1268041"/>
    <lineage>
        <taxon>Bacteria</taxon>
        <taxon>Bacillati</taxon>
        <taxon>Actinomycetota</taxon>
        <taxon>Actinomycetes</taxon>
        <taxon>Micrococcales</taxon>
        <taxon>Microbacteriaceae</taxon>
        <taxon>Frondihabitans</taxon>
    </lineage>
</organism>
<evidence type="ECO:0000313" key="4">
    <source>
        <dbReference type="Proteomes" id="UP001321486"/>
    </source>
</evidence>
<gene>
    <name evidence="3" type="ORF">GCM10025867_37660</name>
</gene>
<evidence type="ECO:0000256" key="1">
    <source>
        <dbReference type="ARBA" id="ARBA00022679"/>
    </source>
</evidence>
<evidence type="ECO:0000313" key="3">
    <source>
        <dbReference type="EMBL" id="BDZ51525.1"/>
    </source>
</evidence>
<reference evidence="4" key="1">
    <citation type="journal article" date="2019" name="Int. J. Syst. Evol. Microbiol.">
        <title>The Global Catalogue of Microorganisms (GCM) 10K type strain sequencing project: providing services to taxonomists for standard genome sequencing and annotation.</title>
        <authorList>
            <consortium name="The Broad Institute Genomics Platform"/>
            <consortium name="The Broad Institute Genome Sequencing Center for Infectious Disease"/>
            <person name="Wu L."/>
            <person name="Ma J."/>
        </authorList>
    </citation>
    <scope>NUCLEOTIDE SEQUENCE [LARGE SCALE GENOMIC DNA]</scope>
    <source>
        <strain evidence="4">NBRC 108728</strain>
    </source>
</reference>
<dbReference type="Gene3D" id="3.40.50.2000">
    <property type="entry name" value="Glycogen Phosphorylase B"/>
    <property type="match status" value="1"/>
</dbReference>
<keyword evidence="1" id="KW-0808">Transferase</keyword>
<dbReference type="PANTHER" id="PTHR46401">
    <property type="entry name" value="GLYCOSYLTRANSFERASE WBBK-RELATED"/>
    <property type="match status" value="1"/>
</dbReference>
<protein>
    <recommendedName>
        <fullName evidence="2">Glycosyl transferase family 1 domain-containing protein</fullName>
    </recommendedName>
</protein>
<sequence length="120" mass="12899">MQWTGFLDDGDLPGFLSGADLIAYPSDGEGFGLPLLEAMACGTAVLTTKRLALPEVGGDVAFYAEPTRSSLVEAIRGILLDSRTRTERGLDGPARAATFTWERSAADHVRAFESARRVRP</sequence>
<dbReference type="EMBL" id="AP027732">
    <property type="protein sequence ID" value="BDZ51525.1"/>
    <property type="molecule type" value="Genomic_DNA"/>
</dbReference>
<dbReference type="RefSeq" id="WP_286344271.1">
    <property type="nucleotide sequence ID" value="NZ_AP027732.1"/>
</dbReference>
<proteinExistence type="predicted"/>
<keyword evidence="4" id="KW-1185">Reference proteome</keyword>
<dbReference type="Proteomes" id="UP001321486">
    <property type="component" value="Chromosome"/>
</dbReference>
<accession>A0ABM8GSX6</accession>
<evidence type="ECO:0000259" key="2">
    <source>
        <dbReference type="Pfam" id="PF00534"/>
    </source>
</evidence>
<feature type="domain" description="Glycosyl transferase family 1" evidence="2">
    <location>
        <begin position="2"/>
        <end position="86"/>
    </location>
</feature>
<dbReference type="PANTHER" id="PTHR46401:SF2">
    <property type="entry name" value="GLYCOSYLTRANSFERASE WBBK-RELATED"/>
    <property type="match status" value="1"/>
</dbReference>
<dbReference type="InterPro" id="IPR001296">
    <property type="entry name" value="Glyco_trans_1"/>
</dbReference>
<name>A0ABM8GSX6_9MICO</name>